<feature type="compositionally biased region" description="Basic and acidic residues" evidence="1">
    <location>
        <begin position="270"/>
        <end position="281"/>
    </location>
</feature>
<proteinExistence type="predicted"/>
<feature type="region of interest" description="Disordered" evidence="1">
    <location>
        <begin position="262"/>
        <end position="281"/>
    </location>
</feature>
<dbReference type="Proteomes" id="UP000887563">
    <property type="component" value="Unplaced"/>
</dbReference>
<accession>A0A914LGC7</accession>
<evidence type="ECO:0000256" key="1">
    <source>
        <dbReference type="SAM" id="MobiDB-lite"/>
    </source>
</evidence>
<evidence type="ECO:0000313" key="3">
    <source>
        <dbReference type="WBParaSite" id="Minc3s00502g13392"/>
    </source>
</evidence>
<keyword evidence="2" id="KW-1185">Reference proteome</keyword>
<dbReference type="AlphaFoldDB" id="A0A914LGC7"/>
<organism evidence="2 3">
    <name type="scientific">Meloidogyne incognita</name>
    <name type="common">Southern root-knot nematode worm</name>
    <name type="synonym">Oxyuris incognita</name>
    <dbReference type="NCBI Taxonomy" id="6306"/>
    <lineage>
        <taxon>Eukaryota</taxon>
        <taxon>Metazoa</taxon>
        <taxon>Ecdysozoa</taxon>
        <taxon>Nematoda</taxon>
        <taxon>Chromadorea</taxon>
        <taxon>Rhabditida</taxon>
        <taxon>Tylenchina</taxon>
        <taxon>Tylenchomorpha</taxon>
        <taxon>Tylenchoidea</taxon>
        <taxon>Meloidogynidae</taxon>
        <taxon>Meloidogyninae</taxon>
        <taxon>Meloidogyne</taxon>
        <taxon>Meloidogyne incognita group</taxon>
    </lineage>
</organism>
<dbReference type="WBParaSite" id="Minc3s00502g13392">
    <property type="protein sequence ID" value="Minc3s00502g13392"/>
    <property type="gene ID" value="Minc3s00502g13392"/>
</dbReference>
<protein>
    <submittedName>
        <fullName evidence="3">Uncharacterized protein</fullName>
    </submittedName>
</protein>
<reference evidence="3" key="1">
    <citation type="submission" date="2022-11" db="UniProtKB">
        <authorList>
            <consortium name="WormBaseParasite"/>
        </authorList>
    </citation>
    <scope>IDENTIFICATION</scope>
</reference>
<evidence type="ECO:0000313" key="2">
    <source>
        <dbReference type="Proteomes" id="UP000887563"/>
    </source>
</evidence>
<sequence>MSALKRVLSADMLTYMVKAGISSGYQKHSENFWNELNVDKNASVEVIEIMTNNLKGSPELSSDNEMLIQKPTKTFEEDYKLLTNKDINNLFIENLKKFIKDEQEIEIKKEILEKIKKDLENRTEIKIEKIKILIENFNKIKITKNKEVEEANILAGNEWNELKNKIKNKMEGQSVEIYENFRDEIIKEIYKYSDLKSKKEEKINSLNKFYKGSKSRLETEKQNLNKYLLTIEEKRSLEKIIGEEENFTKIISKAQKIVKIKPTRKQKQKERKEEENNNEDEIKNEKKTGFLLSKIGRTKSLENLAAMAKEIKNKTKNETELEIKKLLKNCENLEKKWDEIKNIGTSIDLFNEKIFDLEEEIQGIINEIEDNKYFKEGGEEIIFEEKKEKKHLSKEELKEKQLEEIMKEFKKLEIFNKNKTEIKDEYTKLEKKFIADENPLICELKPILNQIRNKAAIIYLIYKLEEIKKVKNGEKNVKIFTKEFLEKIERKALEQMEIFNGGQKEVLDLGKIVFRLQMFNVLIGYDGDKKIFFKNKLLGNNIEFREAEIGNLFNGMF</sequence>
<name>A0A914LGC7_MELIC</name>